<gene>
    <name evidence="1" type="ORF">NMA510612_1294</name>
</gene>
<dbReference type="GO" id="GO:0004519">
    <property type="term" value="F:endonuclease activity"/>
    <property type="evidence" value="ECO:0007669"/>
    <property type="project" value="UniProtKB-KW"/>
</dbReference>
<dbReference type="REBASE" id="84491">
    <property type="entry name" value="Nme510612ORF1295P"/>
</dbReference>
<dbReference type="Proteomes" id="UP000023582">
    <property type="component" value="Chromosome"/>
</dbReference>
<dbReference type="PATRIC" id="fig|487.1203.peg.440"/>
<dbReference type="AlphaFoldDB" id="X5ERE1"/>
<name>X5ERE1_NEIME</name>
<dbReference type="EMBL" id="CP007524">
    <property type="protein sequence ID" value="AHW75584.1"/>
    <property type="molecule type" value="Genomic_DNA"/>
</dbReference>
<protein>
    <submittedName>
        <fullName evidence="1">Putative type II restriction endonuclease</fullName>
    </submittedName>
</protein>
<keyword evidence="1" id="KW-0540">Nuclease</keyword>
<evidence type="ECO:0000313" key="2">
    <source>
        <dbReference type="Proteomes" id="UP000023582"/>
    </source>
</evidence>
<evidence type="ECO:0000313" key="1">
    <source>
        <dbReference type="EMBL" id="AHW75584.1"/>
    </source>
</evidence>
<sequence length="356" mass="42353">MKEFVQEILIQYYPDNYSYIYNKSPLLQYLDSKMGAIYGNSKTRRSLANIYAIYSLLHFYAESKFINKPEEYKKFYGFEYNKLFYFYRSLYGGDKLQNHALNSRVNGEFKNKFNEELIIINNGKYLINIKYLYVDNFDLCQVSIDIIEKYIYLLKCKDSFLVETIENLFESHDVSEKKRQISILLNEKSEARIFEIISYAILKNHYKNISVFFEYSRDSLQEEFLKLYKTGRTNANDGGIDFVMKPLGRFFQVTEVNNFDKYLLDIDKVLHFPITFVVKTETSKDQVNSELIEYINNKSNGMEVIINRYKNAIEEIITINELNDWLNELCNCDIDKLLKDIDLYYKLELNLLANDE</sequence>
<accession>X5ERE1</accession>
<reference evidence="1 2" key="1">
    <citation type="journal article" date="2014" name="Genome Announc.">
        <title>Complete Genome Sequence of Neisseria meningitidis Serogroup A Strain NMA510612, Isolated from a Patient with Bacterial Meningitis in China.</title>
        <authorList>
            <person name="Zhang Y."/>
            <person name="Yang J."/>
            <person name="Xu L."/>
            <person name="Zhu Y."/>
            <person name="Liu B."/>
            <person name="Shao Z."/>
            <person name="Zhang X."/>
            <person name="Jin Q."/>
        </authorList>
    </citation>
    <scope>NUCLEOTIDE SEQUENCE [LARGE SCALE GENOMIC DNA]</scope>
    <source>
        <strain evidence="2">NMA510612</strain>
    </source>
</reference>
<organism evidence="1 2">
    <name type="scientific">Neisseria meningitidis</name>
    <dbReference type="NCBI Taxonomy" id="487"/>
    <lineage>
        <taxon>Bacteria</taxon>
        <taxon>Pseudomonadati</taxon>
        <taxon>Pseudomonadota</taxon>
        <taxon>Betaproteobacteria</taxon>
        <taxon>Neisseriales</taxon>
        <taxon>Neisseriaceae</taxon>
        <taxon>Neisseria</taxon>
    </lineage>
</organism>
<proteinExistence type="predicted"/>
<dbReference type="KEGG" id="nmx:NMA510612_1294"/>
<reference evidence="2" key="2">
    <citation type="submission" date="2014-02" db="EMBL/GenBank/DDBJ databases">
        <title>Complete Genome Sequence of Neisseria meningitides, serogroup A strain 510612.</title>
        <authorList>
            <person name="Zhang X."/>
            <person name="Zhang Y."/>
            <person name="Yang J."/>
            <person name="Zhu Y."/>
            <person name="Jin Q."/>
        </authorList>
    </citation>
    <scope>NUCLEOTIDE SEQUENCE</scope>
    <source>
        <strain evidence="2">NMA510612</strain>
    </source>
</reference>
<dbReference type="RefSeq" id="WP_002246144.1">
    <property type="nucleotide sequence ID" value="NZ_CFHX01000011.1"/>
</dbReference>
<dbReference type="GeneID" id="93386230"/>
<keyword evidence="1" id="KW-0255">Endonuclease</keyword>
<keyword evidence="1" id="KW-0378">Hydrolase</keyword>